<organism evidence="1 2">
    <name type="scientific">Linum trigynum</name>
    <dbReference type="NCBI Taxonomy" id="586398"/>
    <lineage>
        <taxon>Eukaryota</taxon>
        <taxon>Viridiplantae</taxon>
        <taxon>Streptophyta</taxon>
        <taxon>Embryophyta</taxon>
        <taxon>Tracheophyta</taxon>
        <taxon>Spermatophyta</taxon>
        <taxon>Magnoliopsida</taxon>
        <taxon>eudicotyledons</taxon>
        <taxon>Gunneridae</taxon>
        <taxon>Pentapetalae</taxon>
        <taxon>rosids</taxon>
        <taxon>fabids</taxon>
        <taxon>Malpighiales</taxon>
        <taxon>Linaceae</taxon>
        <taxon>Linum</taxon>
    </lineage>
</organism>
<accession>A0AAV2CB66</accession>
<evidence type="ECO:0000313" key="1">
    <source>
        <dbReference type="EMBL" id="CAL1353252.1"/>
    </source>
</evidence>
<proteinExistence type="predicted"/>
<protein>
    <submittedName>
        <fullName evidence="1">Uncharacterized protein</fullName>
    </submittedName>
</protein>
<sequence length="78" mass="8030">MCSDPISSSVMSSTSTSADVKFKALARFFACVDSFAAFSFGEEEASVGHRIPPAMSGGFPFPIDAIVGASAAIPEPKP</sequence>
<dbReference type="AlphaFoldDB" id="A0AAV2CB66"/>
<name>A0AAV2CB66_9ROSI</name>
<reference evidence="1 2" key="1">
    <citation type="submission" date="2024-04" db="EMBL/GenBank/DDBJ databases">
        <authorList>
            <person name="Fracassetti M."/>
        </authorList>
    </citation>
    <scope>NUCLEOTIDE SEQUENCE [LARGE SCALE GENOMIC DNA]</scope>
</reference>
<keyword evidence="2" id="KW-1185">Reference proteome</keyword>
<dbReference type="Proteomes" id="UP001497516">
    <property type="component" value="Chromosome 1"/>
</dbReference>
<gene>
    <name evidence="1" type="ORF">LTRI10_LOCUS1168</name>
</gene>
<dbReference type="EMBL" id="OZ034813">
    <property type="protein sequence ID" value="CAL1353252.1"/>
    <property type="molecule type" value="Genomic_DNA"/>
</dbReference>
<evidence type="ECO:0000313" key="2">
    <source>
        <dbReference type="Proteomes" id="UP001497516"/>
    </source>
</evidence>